<feature type="region of interest" description="Disordered" evidence="2">
    <location>
        <begin position="89"/>
        <end position="197"/>
    </location>
</feature>
<reference evidence="3" key="1">
    <citation type="submission" date="2020-05" db="EMBL/GenBank/DDBJ databases">
        <title>Phylogenomic resolution of chytrid fungi.</title>
        <authorList>
            <person name="Stajich J.E."/>
            <person name="Amses K."/>
            <person name="Simmons R."/>
            <person name="Seto K."/>
            <person name="Myers J."/>
            <person name="Bonds A."/>
            <person name="Quandt C.A."/>
            <person name="Barry K."/>
            <person name="Liu P."/>
            <person name="Grigoriev I."/>
            <person name="Longcore J.E."/>
            <person name="James T.Y."/>
        </authorList>
    </citation>
    <scope>NUCLEOTIDE SEQUENCE</scope>
    <source>
        <strain evidence="3">JEL0318</strain>
    </source>
</reference>
<feature type="compositionally biased region" description="Basic and acidic residues" evidence="2">
    <location>
        <begin position="89"/>
        <end position="98"/>
    </location>
</feature>
<accession>A0AAD5WXT2</accession>
<evidence type="ECO:0000313" key="3">
    <source>
        <dbReference type="EMBL" id="KAJ3040962.1"/>
    </source>
</evidence>
<dbReference type="Proteomes" id="UP001212841">
    <property type="component" value="Unassembled WGS sequence"/>
</dbReference>
<evidence type="ECO:0000256" key="1">
    <source>
        <dbReference type="SAM" id="Coils"/>
    </source>
</evidence>
<proteinExistence type="predicted"/>
<keyword evidence="1" id="KW-0175">Coiled coil</keyword>
<feature type="non-terminal residue" evidence="3">
    <location>
        <position position="463"/>
    </location>
</feature>
<feature type="compositionally biased region" description="Basic and acidic residues" evidence="2">
    <location>
        <begin position="129"/>
        <end position="179"/>
    </location>
</feature>
<feature type="compositionally biased region" description="Basic residues" evidence="2">
    <location>
        <begin position="99"/>
        <end position="120"/>
    </location>
</feature>
<protein>
    <submittedName>
        <fullName evidence="3">Uncharacterized protein</fullName>
    </submittedName>
</protein>
<dbReference type="EMBL" id="JADGJD010001519">
    <property type="protein sequence ID" value="KAJ3040962.1"/>
    <property type="molecule type" value="Genomic_DNA"/>
</dbReference>
<comment type="caution">
    <text evidence="3">The sequence shown here is derived from an EMBL/GenBank/DDBJ whole genome shotgun (WGS) entry which is preliminary data.</text>
</comment>
<evidence type="ECO:0000256" key="2">
    <source>
        <dbReference type="SAM" id="MobiDB-lite"/>
    </source>
</evidence>
<gene>
    <name evidence="3" type="ORF">HK097_002417</name>
</gene>
<organism evidence="3 4">
    <name type="scientific">Rhizophlyctis rosea</name>
    <dbReference type="NCBI Taxonomy" id="64517"/>
    <lineage>
        <taxon>Eukaryota</taxon>
        <taxon>Fungi</taxon>
        <taxon>Fungi incertae sedis</taxon>
        <taxon>Chytridiomycota</taxon>
        <taxon>Chytridiomycota incertae sedis</taxon>
        <taxon>Chytridiomycetes</taxon>
        <taxon>Rhizophlyctidales</taxon>
        <taxon>Rhizophlyctidaceae</taxon>
        <taxon>Rhizophlyctis</taxon>
    </lineage>
</organism>
<feature type="coiled-coil region" evidence="1">
    <location>
        <begin position="210"/>
        <end position="237"/>
    </location>
</feature>
<evidence type="ECO:0000313" key="4">
    <source>
        <dbReference type="Proteomes" id="UP001212841"/>
    </source>
</evidence>
<feature type="compositionally biased region" description="Acidic residues" evidence="2">
    <location>
        <begin position="180"/>
        <end position="192"/>
    </location>
</feature>
<keyword evidence="4" id="KW-1185">Reference proteome</keyword>
<name>A0AAD5WXT2_9FUNG</name>
<sequence length="463" mass="52255">AAILLNNDLQSLFPQPHRLYGILLAPNSAYILPETSHQYTEAIASRDTDQLVAVLASVMPPGSDQSLWDLFNEMAEEGEKEWKQFDRLAEEEGVEPHTRKNNRKDKKGKKGKKGKKRQGKHVLYDPDEDHVGHGEKAVGQKDYGEVREEDAGHKDGHMEHEEEHGEERQEEHEEEHGEEREEEHEEEQGGGEEEWKHQWKRNAVSLSDIMVAIGTLREELREELKNVETRINRRFDDVFTALNYDLELLAGNRVVEIVALKGMKVVHSTRPYRRILEFKGIDTILPQCSNVEQLKYTAQDPRLTINSTGKVEIDCFARLLVPGKADLDTPPSSEQNLTSLSTSASADPFSGVAAFEVTRAELATSFGSLKGLKDAKRLRPTNPQVKLLAKLLRLQRQVLLLNRHYRRGDAVVVAGLISPSFDIMKDEEKEKLLAALFADASVVNALPNLHDLYQHAGLYIAGM</sequence>
<dbReference type="AlphaFoldDB" id="A0AAD5WXT2"/>